<feature type="non-terminal residue" evidence="1">
    <location>
        <position position="1"/>
    </location>
</feature>
<sequence>SNLRSHFVKRYSTRLIAAVVDCITAEPISIVRLILLFSYSSCQRLTKVLKLARYSKFPCPELIGSLEVSLFLIPAEGVCN</sequence>
<protein>
    <submittedName>
        <fullName evidence="1">Uncharacterized protein</fullName>
    </submittedName>
</protein>
<name>A0A0K2VD78_LEPSM</name>
<accession>A0A0K2VD78</accession>
<organism evidence="1">
    <name type="scientific">Lepeophtheirus salmonis</name>
    <name type="common">Salmon louse</name>
    <name type="synonym">Caligus salmonis</name>
    <dbReference type="NCBI Taxonomy" id="72036"/>
    <lineage>
        <taxon>Eukaryota</taxon>
        <taxon>Metazoa</taxon>
        <taxon>Ecdysozoa</taxon>
        <taxon>Arthropoda</taxon>
        <taxon>Crustacea</taxon>
        <taxon>Multicrustacea</taxon>
        <taxon>Hexanauplia</taxon>
        <taxon>Copepoda</taxon>
        <taxon>Siphonostomatoida</taxon>
        <taxon>Caligidae</taxon>
        <taxon>Lepeophtheirus</taxon>
    </lineage>
</organism>
<evidence type="ECO:0000313" key="1">
    <source>
        <dbReference type="EMBL" id="CDW48429.1"/>
    </source>
</evidence>
<proteinExistence type="predicted"/>
<reference evidence="1" key="1">
    <citation type="submission" date="2014-05" db="EMBL/GenBank/DDBJ databases">
        <authorList>
            <person name="Chronopoulou M."/>
        </authorList>
    </citation>
    <scope>NUCLEOTIDE SEQUENCE</scope>
    <source>
        <tissue evidence="1">Whole organism</tissue>
    </source>
</reference>
<dbReference type="AlphaFoldDB" id="A0A0K2VD78"/>
<dbReference type="EMBL" id="HACA01031068">
    <property type="protein sequence ID" value="CDW48429.1"/>
    <property type="molecule type" value="Transcribed_RNA"/>
</dbReference>